<dbReference type="Proteomes" id="UP000256661">
    <property type="component" value="Unassembled WGS sequence"/>
</dbReference>
<dbReference type="GO" id="GO:0016740">
    <property type="term" value="F:transferase activity"/>
    <property type="evidence" value="ECO:0007669"/>
    <property type="project" value="UniProtKB-KW"/>
</dbReference>
<evidence type="ECO:0000313" key="3">
    <source>
        <dbReference type="Proteomes" id="UP000256661"/>
    </source>
</evidence>
<reference evidence="2 3" key="1">
    <citation type="submission" date="2018-08" db="EMBL/GenBank/DDBJ databases">
        <title>Sequencing the genomes of 1000 actinobacteria strains.</title>
        <authorList>
            <person name="Klenk H.-P."/>
        </authorList>
    </citation>
    <scope>NUCLEOTIDE SEQUENCE [LARGE SCALE GENOMIC DNA]</scope>
    <source>
        <strain evidence="2 3">DSM 43927</strain>
    </source>
</reference>
<dbReference type="SUPFAM" id="SSF56112">
    <property type="entry name" value="Protein kinase-like (PK-like)"/>
    <property type="match status" value="1"/>
</dbReference>
<dbReference type="OrthoDB" id="2570531at2"/>
<name>A0A3D9SLZ8_9ACTN</name>
<comment type="caution">
    <text evidence="2">The sequence shown here is derived from an EMBL/GenBank/DDBJ whole genome shotgun (WGS) entry which is preliminary data.</text>
</comment>
<dbReference type="Pfam" id="PF01636">
    <property type="entry name" value="APH"/>
    <property type="match status" value="1"/>
</dbReference>
<gene>
    <name evidence="2" type="ORF">DFJ69_2409</name>
</gene>
<dbReference type="RefSeq" id="WP_116022524.1">
    <property type="nucleotide sequence ID" value="NZ_QTTT01000001.1"/>
</dbReference>
<sequence>MRTAWTDLPEELREGITAHTGRVRAIEPAATGNHADVASTLHTTDGSVFVKAARKAGERDGPEVRSLRWEAAVNPHAREFAPRLLWQVEAGGWLALGFEYVEGRHADYAPGSPDLEVLAKTIEAFQALSCPDLVNRRVERRWEPVTDDVTPMAGNALLHTDLNPANVLIAADGRAYIVDWAFVSRGAPWVEPAILIKWLIRGGHSPRQAEQWVSRFPSWAEVPSAVLDAFAAAHAELWRRRSSDNPAPWAAELAALTRRWADHRCP</sequence>
<dbReference type="InterPro" id="IPR002575">
    <property type="entry name" value="Aminoglycoside_PTrfase"/>
</dbReference>
<accession>A0A3D9SLZ8</accession>
<keyword evidence="3" id="KW-1185">Reference proteome</keyword>
<protein>
    <submittedName>
        <fullName evidence="2">Phosphotransferase family enzyme</fullName>
    </submittedName>
</protein>
<dbReference type="EMBL" id="QTTT01000001">
    <property type="protein sequence ID" value="REE96956.1"/>
    <property type="molecule type" value="Genomic_DNA"/>
</dbReference>
<dbReference type="InterPro" id="IPR011009">
    <property type="entry name" value="Kinase-like_dom_sf"/>
</dbReference>
<evidence type="ECO:0000313" key="2">
    <source>
        <dbReference type="EMBL" id="REE96956.1"/>
    </source>
</evidence>
<organism evidence="2 3">
    <name type="scientific">Thermomonospora umbrina</name>
    <dbReference type="NCBI Taxonomy" id="111806"/>
    <lineage>
        <taxon>Bacteria</taxon>
        <taxon>Bacillati</taxon>
        <taxon>Actinomycetota</taxon>
        <taxon>Actinomycetes</taxon>
        <taxon>Streptosporangiales</taxon>
        <taxon>Thermomonosporaceae</taxon>
        <taxon>Thermomonospora</taxon>
    </lineage>
</organism>
<evidence type="ECO:0000259" key="1">
    <source>
        <dbReference type="Pfam" id="PF01636"/>
    </source>
</evidence>
<dbReference type="Gene3D" id="3.90.1200.10">
    <property type="match status" value="1"/>
</dbReference>
<feature type="domain" description="Aminoglycoside phosphotransferase" evidence="1">
    <location>
        <begin position="131"/>
        <end position="219"/>
    </location>
</feature>
<dbReference type="AlphaFoldDB" id="A0A3D9SLZ8"/>
<proteinExistence type="predicted"/>
<keyword evidence="2" id="KW-0808">Transferase</keyword>